<keyword evidence="2" id="KW-1133">Transmembrane helix</keyword>
<feature type="domain" description="OCIA" evidence="3">
    <location>
        <begin position="29"/>
        <end position="112"/>
    </location>
</feature>
<feature type="region of interest" description="Disordered" evidence="1">
    <location>
        <begin position="153"/>
        <end position="172"/>
    </location>
</feature>
<organism evidence="4 5">
    <name type="scientific">Arctia plantaginis</name>
    <name type="common">Wood tiger moth</name>
    <name type="synonym">Phalaena plantaginis</name>
    <dbReference type="NCBI Taxonomy" id="874455"/>
    <lineage>
        <taxon>Eukaryota</taxon>
        <taxon>Metazoa</taxon>
        <taxon>Ecdysozoa</taxon>
        <taxon>Arthropoda</taxon>
        <taxon>Hexapoda</taxon>
        <taxon>Insecta</taxon>
        <taxon>Pterygota</taxon>
        <taxon>Neoptera</taxon>
        <taxon>Endopterygota</taxon>
        <taxon>Lepidoptera</taxon>
        <taxon>Glossata</taxon>
        <taxon>Ditrysia</taxon>
        <taxon>Noctuoidea</taxon>
        <taxon>Erebidae</taxon>
        <taxon>Arctiinae</taxon>
        <taxon>Arctia</taxon>
    </lineage>
</organism>
<feature type="region of interest" description="Disordered" evidence="1">
    <location>
        <begin position="1"/>
        <end position="28"/>
    </location>
</feature>
<evidence type="ECO:0000256" key="2">
    <source>
        <dbReference type="SAM" id="Phobius"/>
    </source>
</evidence>
<feature type="compositionally biased region" description="Polar residues" evidence="1">
    <location>
        <begin position="161"/>
        <end position="172"/>
    </location>
</feature>
<comment type="caution">
    <text evidence="4">The sequence shown here is derived from an EMBL/GenBank/DDBJ whole genome shotgun (WGS) entry which is preliminary data.</text>
</comment>
<gene>
    <name evidence="4" type="ORF">APLA_LOCUS4779</name>
</gene>
<keyword evidence="2" id="KW-0472">Membrane</keyword>
<dbReference type="Proteomes" id="UP000494106">
    <property type="component" value="Unassembled WGS sequence"/>
</dbReference>
<feature type="transmembrane region" description="Helical" evidence="2">
    <location>
        <begin position="47"/>
        <end position="67"/>
    </location>
</feature>
<proteinExistence type="predicted"/>
<dbReference type="EMBL" id="CADEBC010000477">
    <property type="protein sequence ID" value="CAB3232353.1"/>
    <property type="molecule type" value="Genomic_DNA"/>
</dbReference>
<evidence type="ECO:0000313" key="5">
    <source>
        <dbReference type="Proteomes" id="UP000494106"/>
    </source>
</evidence>
<evidence type="ECO:0000259" key="3">
    <source>
        <dbReference type="Pfam" id="PF07051"/>
    </source>
</evidence>
<feature type="transmembrane region" description="Helical" evidence="2">
    <location>
        <begin position="79"/>
        <end position="98"/>
    </location>
</feature>
<dbReference type="PANTHER" id="PTHR13336">
    <property type="entry name" value="OVARIAN CARCINOMA IMMUNOREACTIVE ANTIGEN"/>
    <property type="match status" value="1"/>
</dbReference>
<evidence type="ECO:0000313" key="4">
    <source>
        <dbReference type="EMBL" id="CAB3232353.1"/>
    </source>
</evidence>
<reference evidence="4 5" key="1">
    <citation type="submission" date="2020-04" db="EMBL/GenBank/DDBJ databases">
        <authorList>
            <person name="Wallbank WR R."/>
            <person name="Pardo Diaz C."/>
            <person name="Kozak K."/>
            <person name="Martin S."/>
            <person name="Jiggins C."/>
            <person name="Moest M."/>
            <person name="Warren A I."/>
            <person name="Byers J.R.P. K."/>
            <person name="Montejo-Kovacevich G."/>
            <person name="Yen C E."/>
        </authorList>
    </citation>
    <scope>NUCLEOTIDE SEQUENCE [LARGE SCALE GENOMIC DNA]</scope>
</reference>
<dbReference type="OrthoDB" id="10003372at2759"/>
<dbReference type="Pfam" id="PF07051">
    <property type="entry name" value="OCIA"/>
    <property type="match status" value="1"/>
</dbReference>
<sequence length="172" mass="19020">MGDTNMVEGSPPSQGDGQGQRHRRGPWHHRFTEDEIRVFKECKRESLLYRALPLAAIFGAITYAAVAKGYLTPNKRFGAIPKMTLAAILGYGIGKISYRKTCMKKMMALPNSNIGQFLKNRRENCGPCCFRGGFPMREGMMMVGAGADPRDLHWGTGPLPSDQNSAPEKNDV</sequence>
<evidence type="ECO:0000256" key="1">
    <source>
        <dbReference type="SAM" id="MobiDB-lite"/>
    </source>
</evidence>
<dbReference type="InterPro" id="IPR040187">
    <property type="entry name" value="OCAD1/2"/>
</dbReference>
<keyword evidence="5" id="KW-1185">Reference proteome</keyword>
<dbReference type="GO" id="GO:0005768">
    <property type="term" value="C:endosome"/>
    <property type="evidence" value="ECO:0007669"/>
    <property type="project" value="TreeGrafter"/>
</dbReference>
<dbReference type="PANTHER" id="PTHR13336:SF3">
    <property type="entry name" value="OCIA DOMAIN-CONTAINING PROTEIN 1"/>
    <property type="match status" value="1"/>
</dbReference>
<dbReference type="AlphaFoldDB" id="A0A8S0ZGI6"/>
<name>A0A8S0ZGI6_ARCPL</name>
<accession>A0A8S0ZGI6</accession>
<protein>
    <recommendedName>
        <fullName evidence="3">OCIA domain-containing protein</fullName>
    </recommendedName>
</protein>
<dbReference type="InterPro" id="IPR009764">
    <property type="entry name" value="OCIA_dom"/>
</dbReference>
<keyword evidence="2" id="KW-0812">Transmembrane</keyword>